<sequence>MNFLEKLHRHSPADGHISISHKVGNAFPPLGFFTMEQLPEADAFMRQAALNHEVYYTVATLDRRPPDGKRGDGSYIGDISAFIFDFDVLNPNNLNAHAEAAIPESFDALLAFMDDIGLPPPSAIVHSGNGMHGYWFLAGPMPAHEARIAHRRFQRAIIELAREKKRWKFDNTSDLARVLRYPGTWNRKSNIVTPVLLVSADENLRYGAAELDEWVTKAYPRTAALDAAIVTNKLNTTDHSDRRKAADFDDIKINCPVVADWVARMTDGVHLPEPEWHHFLSIAGACENGSSIARDLSRLDDRFNEAEFSTYTARRTPPHKCETIQQTCGTEKCADCPLMDQGRSPITFGFGLPSDIERADAIRRFVRVSTPNVRYFDLDHLSRDMELLPDALDSEIGYLFDGKAHAAFMASPEAQRVRLGQYLPGNHHRITKTNKGIPVLNLWTPSPLQPVEGEWPVFRRHLDLLYSDPDDGEIAREHLLDCLAFIVRYPGEKIRHVYLLASPEQQIGKGQLLELMKRLLGPDNHQTIEGEDFGEKFNAHTADYQLLIVEELPLSNKLGIYNKIKTLLSERDKLVEKKGVQKFRARTPDFLLATSNHSRPLTLEKADKRVFFYESPMRRQSGDYYGSLAVAIKSEAPAILYDLLHRDLSNFDPKAPPPMTAAKHRLLYDSMPETQRSLHELVGDGNAPFDRDVIHMDDLRFALGMSTTRNQRFDALKAIGAMQTGQMRAEPGNPKSPKHRLWIIRNFDRWKNATEARIIAHWKGA</sequence>
<reference evidence="2 3" key="1">
    <citation type="submission" date="2020-08" db="EMBL/GenBank/DDBJ databases">
        <title>Genomic Encyclopedia of Type Strains, Phase IV (KMG-V): Genome sequencing to study the core and pangenomes of soil and plant-associated prokaryotes.</title>
        <authorList>
            <person name="Whitman W."/>
        </authorList>
    </citation>
    <scope>NUCLEOTIDE SEQUENCE [LARGE SCALE GENOMIC DNA]</scope>
    <source>
        <strain evidence="2 3">SEMIA 402</strain>
    </source>
</reference>
<evidence type="ECO:0000313" key="2">
    <source>
        <dbReference type="EMBL" id="MBB4279301.1"/>
    </source>
</evidence>
<protein>
    <recommendedName>
        <fullName evidence="1">NrS-1 polymerase-like helicase domain-containing protein</fullName>
    </recommendedName>
</protein>
<comment type="caution">
    <text evidence="2">The sequence shown here is derived from an EMBL/GenBank/DDBJ whole genome shotgun (WGS) entry which is preliminary data.</text>
</comment>
<evidence type="ECO:0000259" key="1">
    <source>
        <dbReference type="Pfam" id="PF19263"/>
    </source>
</evidence>
<dbReference type="Proteomes" id="UP000533641">
    <property type="component" value="Unassembled WGS sequence"/>
</dbReference>
<evidence type="ECO:0000313" key="3">
    <source>
        <dbReference type="Proteomes" id="UP000533641"/>
    </source>
</evidence>
<feature type="domain" description="NrS-1 polymerase-like helicase" evidence="1">
    <location>
        <begin position="502"/>
        <end position="607"/>
    </location>
</feature>
<dbReference type="Pfam" id="PF19263">
    <property type="entry name" value="DUF5906"/>
    <property type="match status" value="1"/>
</dbReference>
<dbReference type="EMBL" id="JACIGM010000026">
    <property type="protein sequence ID" value="MBB4279301.1"/>
    <property type="molecule type" value="Genomic_DNA"/>
</dbReference>
<dbReference type="AlphaFoldDB" id="A0A7W6RWB7"/>
<gene>
    <name evidence="2" type="ORF">GGE12_007114</name>
</gene>
<dbReference type="RefSeq" id="WP_183930808.1">
    <property type="nucleotide sequence ID" value="NZ_JACIGM010000026.1"/>
</dbReference>
<proteinExistence type="predicted"/>
<organism evidence="2 3">
    <name type="scientific">Rhizobium mongolense</name>
    <dbReference type="NCBI Taxonomy" id="57676"/>
    <lineage>
        <taxon>Bacteria</taxon>
        <taxon>Pseudomonadati</taxon>
        <taxon>Pseudomonadota</taxon>
        <taxon>Alphaproteobacteria</taxon>
        <taxon>Hyphomicrobiales</taxon>
        <taxon>Rhizobiaceae</taxon>
        <taxon>Rhizobium/Agrobacterium group</taxon>
        <taxon>Rhizobium</taxon>
    </lineage>
</organism>
<dbReference type="InterPro" id="IPR045455">
    <property type="entry name" value="NrS-1_pol-like_helicase"/>
</dbReference>
<accession>A0A7W6RWB7</accession>
<name>A0A7W6RWB7_9HYPH</name>